<protein>
    <submittedName>
        <fullName evidence="2">Uncharacterized protein</fullName>
    </submittedName>
</protein>
<accession>A0A7X1E825</accession>
<feature type="compositionally biased region" description="Gly residues" evidence="1">
    <location>
        <begin position="310"/>
        <end position="326"/>
    </location>
</feature>
<feature type="region of interest" description="Disordered" evidence="1">
    <location>
        <begin position="295"/>
        <end position="326"/>
    </location>
</feature>
<evidence type="ECO:0000313" key="3">
    <source>
        <dbReference type="Proteomes" id="UP000526501"/>
    </source>
</evidence>
<feature type="region of interest" description="Disordered" evidence="1">
    <location>
        <begin position="53"/>
        <end position="84"/>
    </location>
</feature>
<name>A0A7X1E825_9BACT</name>
<keyword evidence="3" id="KW-1185">Reference proteome</keyword>
<reference evidence="2 3" key="1">
    <citation type="submission" date="2020-07" db="EMBL/GenBank/DDBJ databases">
        <authorList>
            <person name="Feng X."/>
        </authorList>
    </citation>
    <scope>NUCLEOTIDE SEQUENCE [LARGE SCALE GENOMIC DNA]</scope>
    <source>
        <strain evidence="2 3">JCM23202</strain>
    </source>
</reference>
<evidence type="ECO:0000313" key="2">
    <source>
        <dbReference type="EMBL" id="MBC2605811.1"/>
    </source>
</evidence>
<evidence type="ECO:0000256" key="1">
    <source>
        <dbReference type="SAM" id="MobiDB-lite"/>
    </source>
</evidence>
<dbReference type="EMBL" id="JACHVC010000007">
    <property type="protein sequence ID" value="MBC2605811.1"/>
    <property type="molecule type" value="Genomic_DNA"/>
</dbReference>
<organism evidence="2 3">
    <name type="scientific">Pelagicoccus albus</name>
    <dbReference type="NCBI Taxonomy" id="415222"/>
    <lineage>
        <taxon>Bacteria</taxon>
        <taxon>Pseudomonadati</taxon>
        <taxon>Verrucomicrobiota</taxon>
        <taxon>Opitutia</taxon>
        <taxon>Puniceicoccales</taxon>
        <taxon>Pelagicoccaceae</taxon>
        <taxon>Pelagicoccus</taxon>
    </lineage>
</organism>
<gene>
    <name evidence="2" type="ORF">H5P27_07125</name>
</gene>
<dbReference type="AlphaFoldDB" id="A0A7X1E825"/>
<dbReference type="Proteomes" id="UP000526501">
    <property type="component" value="Unassembled WGS sequence"/>
</dbReference>
<sequence>MKTSTITLSVLLVGAVAYAGFLQIELNKLKEKSAIGSEDVAASLENQVLDTAGTPASRALGPDGEAGPPPDSPEDGMSREERRRARMEQMLTAFEDPQIRMDMIERQMNRVDERYAAFFKTLDLSPEALETLRTLMAESGVVDWEMRMRGFSAETEEDRDRISMERDLQKDVLADEIAALIGEESAAALAEYTASLPYRNEVDALASSLSFTESPLSSEQSEALVSSIASVSQDYEYTKDLSSIRGREASEITASDISTYFSERAERDAQVLEAAADSLSDEQLAAFAERQLAERERDQRQMEFMVQNPGSGGPGFGGPRGGGPPR</sequence>
<dbReference type="RefSeq" id="WP_185659704.1">
    <property type="nucleotide sequence ID" value="NZ_CAWPOO010000007.1"/>
</dbReference>
<proteinExistence type="predicted"/>
<comment type="caution">
    <text evidence="2">The sequence shown here is derived from an EMBL/GenBank/DDBJ whole genome shotgun (WGS) entry which is preliminary data.</text>
</comment>